<evidence type="ECO:0000313" key="4">
    <source>
        <dbReference type="EMBL" id="EGL87659.1"/>
    </source>
</evidence>
<dbReference type="AlphaFoldDB" id="F5VYQ2"/>
<keyword evidence="2" id="KW-0472">Membrane</keyword>
<sequence>MRRNILLGFVLSIFFLPALAGATEPSLPNSGVNAFNSNSISTTTPSSDSSVKLDSGIGTDYLPKNNFNIIEFDKNTNKPVIKDRDTEIAKKTIERAKKDLEGKKAIQKKEAESRKLTYENYKSKMSDLTSKVYFDKKFFGFDSNMNYFFNSIVQAIFWLSKFIFTIIAGIYNAVEGMSDVSTLLNNVIGNSSKVFSSLFSKEIVYVIGASMALYLLYLFATGNGNVVKAFVKMLLIYTIIGLYFIKINVNEQNKYLLTHLYDGFRTTTISINGQITKTLTNESSNAINVYFTETIVKSYKYMNSPLKDDGEFQLSEAEFEDLAGYKQGDGDYLVGGKKIKDLAKDKDPENKMLKSEWGAKFSYAFSSLIDVSVVGIVYLVLGLARFFFLMIYVFLILILPFILLVSLFPSMEGLIHSFNKKAISMLILSSVTLLATTLFVFFYNSLTDFISLAVGQNVLIVIFVKAILLFLMFKNKNMILSLFSQIGRLPVNRMNGLNLNQGTKKIRERMFGAGKSGLSAGGQFAKGGLKMGKDNLQSRLKGLRSNGTHSKNESLGRFGNRYASMKHGVRGTVNSFKEKGNRAMASLYKVRASAFRDQESDKYKALNKKKKAFSEKAKAQGKVKNSSYAEVKRLKEQRLARKKAEFQTKKGQRMNLVDSGKNPKIDTPKTKRMKGGNSSPKKQGRKNKKNRPNVTIDRKRNKI</sequence>
<dbReference type="RefSeq" id="WP_006149986.1">
    <property type="nucleotide sequence ID" value="NZ_AFNN01000007.1"/>
</dbReference>
<feature type="transmembrane region" description="Helical" evidence="2">
    <location>
        <begin position="422"/>
        <end position="443"/>
    </location>
</feature>
<comment type="caution">
    <text evidence="4">The sequence shown here is derived from an EMBL/GenBank/DDBJ whole genome shotgun (WGS) entry which is preliminary data.</text>
</comment>
<reference evidence="4 5" key="1">
    <citation type="submission" date="2011-04" db="EMBL/GenBank/DDBJ databases">
        <authorList>
            <person name="Durkin A.S."/>
            <person name="Radune D."/>
            <person name="Hostetler J."/>
            <person name="Torralba M."/>
            <person name="Gillis M."/>
            <person name="Methe B."/>
            <person name="Sutton G."/>
            <person name="Nelson K.E."/>
        </authorList>
    </citation>
    <scope>NUCLEOTIDE SEQUENCE [LARGE SCALE GENOMIC DNA]</scope>
    <source>
        <strain evidence="4 5">SK1076</strain>
    </source>
</reference>
<feature type="region of interest" description="Disordered" evidence="1">
    <location>
        <begin position="634"/>
        <end position="703"/>
    </location>
</feature>
<feature type="compositionally biased region" description="Basic and acidic residues" evidence="1">
    <location>
        <begin position="634"/>
        <end position="648"/>
    </location>
</feature>
<feature type="transmembrane region" description="Helical" evidence="2">
    <location>
        <begin position="155"/>
        <end position="174"/>
    </location>
</feature>
<feature type="transmembrane region" description="Helical" evidence="2">
    <location>
        <begin position="361"/>
        <end position="381"/>
    </location>
</feature>
<feature type="transmembrane region" description="Helical" evidence="2">
    <location>
        <begin position="226"/>
        <end position="245"/>
    </location>
</feature>
<feature type="transmembrane region" description="Helical" evidence="2">
    <location>
        <begin position="387"/>
        <end position="410"/>
    </location>
</feature>
<keyword evidence="2" id="KW-1133">Transmembrane helix</keyword>
<gene>
    <name evidence="4" type="ORF">HMPREF9967_0985</name>
</gene>
<feature type="signal peptide" evidence="3">
    <location>
        <begin position="1"/>
        <end position="20"/>
    </location>
</feature>
<keyword evidence="3" id="KW-0732">Signal</keyword>
<name>F5VYQ2_9STRE</name>
<evidence type="ECO:0000313" key="5">
    <source>
        <dbReference type="Proteomes" id="UP000010138"/>
    </source>
</evidence>
<dbReference type="Proteomes" id="UP000010138">
    <property type="component" value="Unassembled WGS sequence"/>
</dbReference>
<dbReference type="OrthoDB" id="2223929at2"/>
<evidence type="ECO:0000256" key="2">
    <source>
        <dbReference type="SAM" id="Phobius"/>
    </source>
</evidence>
<feature type="chain" id="PRO_5038390175" evidence="3">
    <location>
        <begin position="21"/>
        <end position="703"/>
    </location>
</feature>
<evidence type="ECO:0000256" key="3">
    <source>
        <dbReference type="SAM" id="SignalP"/>
    </source>
</evidence>
<accession>F5VYQ2</accession>
<keyword evidence="2" id="KW-0812">Transmembrane</keyword>
<evidence type="ECO:0000256" key="1">
    <source>
        <dbReference type="SAM" id="MobiDB-lite"/>
    </source>
</evidence>
<dbReference type="EMBL" id="AFNN01000007">
    <property type="protein sequence ID" value="EGL87659.1"/>
    <property type="molecule type" value="Genomic_DNA"/>
</dbReference>
<organism evidence="4 5">
    <name type="scientific">Streptococcus infantis SK1076</name>
    <dbReference type="NCBI Taxonomy" id="1005705"/>
    <lineage>
        <taxon>Bacteria</taxon>
        <taxon>Bacillati</taxon>
        <taxon>Bacillota</taxon>
        <taxon>Bacilli</taxon>
        <taxon>Lactobacillales</taxon>
        <taxon>Streptococcaceae</taxon>
        <taxon>Streptococcus</taxon>
    </lineage>
</organism>
<feature type="transmembrane region" description="Helical" evidence="2">
    <location>
        <begin position="203"/>
        <end position="220"/>
    </location>
</feature>
<proteinExistence type="predicted"/>
<feature type="transmembrane region" description="Helical" evidence="2">
    <location>
        <begin position="449"/>
        <end position="473"/>
    </location>
</feature>
<feature type="compositionally biased region" description="Basic residues" evidence="1">
    <location>
        <begin position="682"/>
        <end position="691"/>
    </location>
</feature>
<protein>
    <submittedName>
        <fullName evidence="4">Putative membrane protein</fullName>
    </submittedName>
</protein>